<dbReference type="Gene3D" id="3.40.190.290">
    <property type="match status" value="1"/>
</dbReference>
<evidence type="ECO:0000313" key="7">
    <source>
        <dbReference type="Proteomes" id="UP000004846"/>
    </source>
</evidence>
<dbReference type="Gene3D" id="1.10.10.10">
    <property type="entry name" value="Winged helix-like DNA-binding domain superfamily/Winged helix DNA-binding domain"/>
    <property type="match status" value="1"/>
</dbReference>
<comment type="caution">
    <text evidence="6">The sequence shown here is derived from an EMBL/GenBank/DDBJ whole genome shotgun (WGS) entry which is preliminary data.</text>
</comment>
<dbReference type="GO" id="GO:0032993">
    <property type="term" value="C:protein-DNA complex"/>
    <property type="evidence" value="ECO:0007669"/>
    <property type="project" value="TreeGrafter"/>
</dbReference>
<dbReference type="HOGENOM" id="CLU_039613_6_2_9"/>
<dbReference type="AlphaFoldDB" id="A0A125W245"/>
<keyword evidence="3" id="KW-0238">DNA-binding</keyword>
<dbReference type="InterPro" id="IPR000847">
    <property type="entry name" value="LysR_HTH_N"/>
</dbReference>
<dbReference type="GO" id="GO:0003677">
    <property type="term" value="F:DNA binding"/>
    <property type="evidence" value="ECO:0007669"/>
    <property type="project" value="UniProtKB-KW"/>
</dbReference>
<dbReference type="PANTHER" id="PTHR30346:SF9">
    <property type="entry name" value="LYSR FAMILY TRANSCRIPTIONAL REGULATOR"/>
    <property type="match status" value="1"/>
</dbReference>
<evidence type="ECO:0000256" key="4">
    <source>
        <dbReference type="ARBA" id="ARBA00023163"/>
    </source>
</evidence>
<dbReference type="PRINTS" id="PR00039">
    <property type="entry name" value="HTHLYSR"/>
</dbReference>
<dbReference type="InterPro" id="IPR036390">
    <property type="entry name" value="WH_DNA-bd_sf"/>
</dbReference>
<feature type="domain" description="HTH lysR-type" evidence="5">
    <location>
        <begin position="1"/>
        <end position="58"/>
    </location>
</feature>
<evidence type="ECO:0000256" key="1">
    <source>
        <dbReference type="ARBA" id="ARBA00009437"/>
    </source>
</evidence>
<reference evidence="6 7" key="1">
    <citation type="submission" date="2010-07" db="EMBL/GenBank/DDBJ databases">
        <authorList>
            <person name="Sid Ahmed O."/>
        </authorList>
    </citation>
    <scope>NUCLEOTIDE SEQUENCE [LARGE SCALE GENOMIC DNA]</scope>
    <source>
        <strain evidence="6 7">TX4248</strain>
    </source>
</reference>
<dbReference type="RefSeq" id="WP_002382245.1">
    <property type="nucleotide sequence ID" value="NZ_GL454489.1"/>
</dbReference>
<sequence>MKLQQLEYFMAVSKYASFTLASQKLHTSQPYLSTQLKELERELGASLILRDKKHCRLSPAGEVVAKRTEMIFALIKEAQEEINELVTQGSTTTIRIGTNLIDIDKAFGEVLLLFNQSYPYVSIDFKYYYDLETALETDLIDIGIGIFLDTSIPLEKELIYTESYLLCVNKNHPLAHADSVTIDEIRSLPFAAYSDQVYEKKVFKRWERKINWENRQIVIELPSLHLVLDMVQREKACSILPYSLTDELNRRNLVGIPLEDSPERAIYLVQNNHHGHCEAHRYLFEQLRYLF</sequence>
<evidence type="ECO:0000256" key="3">
    <source>
        <dbReference type="ARBA" id="ARBA00023125"/>
    </source>
</evidence>
<dbReference type="Pfam" id="PF03466">
    <property type="entry name" value="LysR_substrate"/>
    <property type="match status" value="1"/>
</dbReference>
<evidence type="ECO:0000256" key="2">
    <source>
        <dbReference type="ARBA" id="ARBA00023015"/>
    </source>
</evidence>
<comment type="similarity">
    <text evidence="1">Belongs to the LysR transcriptional regulatory family.</text>
</comment>
<keyword evidence="2" id="KW-0805">Transcription regulation</keyword>
<dbReference type="GO" id="GO:0003700">
    <property type="term" value="F:DNA-binding transcription factor activity"/>
    <property type="evidence" value="ECO:0007669"/>
    <property type="project" value="InterPro"/>
</dbReference>
<organism evidence="6 7">
    <name type="scientific">Enterococcus faecalis TX4248</name>
    <dbReference type="NCBI Taxonomy" id="749495"/>
    <lineage>
        <taxon>Bacteria</taxon>
        <taxon>Bacillati</taxon>
        <taxon>Bacillota</taxon>
        <taxon>Bacilli</taxon>
        <taxon>Lactobacillales</taxon>
        <taxon>Enterococcaceae</taxon>
        <taxon>Enterococcus</taxon>
    </lineage>
</organism>
<dbReference type="SUPFAM" id="SSF46785">
    <property type="entry name" value="Winged helix' DNA-binding domain"/>
    <property type="match status" value="1"/>
</dbReference>
<evidence type="ECO:0000259" key="5">
    <source>
        <dbReference type="PROSITE" id="PS50931"/>
    </source>
</evidence>
<dbReference type="PANTHER" id="PTHR30346">
    <property type="entry name" value="TRANSCRIPTIONAL DUAL REGULATOR HCAR-RELATED"/>
    <property type="match status" value="1"/>
</dbReference>
<dbReference type="CDD" id="cd05466">
    <property type="entry name" value="PBP2_LTTR_substrate"/>
    <property type="match status" value="1"/>
</dbReference>
<proteinExistence type="inferred from homology"/>
<dbReference type="GeneID" id="60893686"/>
<accession>A0A125W245</accession>
<dbReference type="Pfam" id="PF00126">
    <property type="entry name" value="HTH_1"/>
    <property type="match status" value="1"/>
</dbReference>
<dbReference type="InterPro" id="IPR036388">
    <property type="entry name" value="WH-like_DNA-bd_sf"/>
</dbReference>
<dbReference type="EMBL" id="AEBR01000110">
    <property type="protein sequence ID" value="EFM81364.1"/>
    <property type="molecule type" value="Genomic_DNA"/>
</dbReference>
<evidence type="ECO:0000313" key="6">
    <source>
        <dbReference type="EMBL" id="EFM81364.1"/>
    </source>
</evidence>
<dbReference type="InterPro" id="IPR005119">
    <property type="entry name" value="LysR_subst-bd"/>
</dbReference>
<name>A0A125W245_ENTFL</name>
<dbReference type="SUPFAM" id="SSF53850">
    <property type="entry name" value="Periplasmic binding protein-like II"/>
    <property type="match status" value="1"/>
</dbReference>
<protein>
    <submittedName>
        <fullName evidence="6">Transcriptional regulator, LysR family</fullName>
    </submittedName>
</protein>
<keyword evidence="4" id="KW-0804">Transcription</keyword>
<dbReference type="FunFam" id="1.10.10.10:FF:000001">
    <property type="entry name" value="LysR family transcriptional regulator"/>
    <property type="match status" value="1"/>
</dbReference>
<gene>
    <name evidence="6" type="ORF">HMPREF9498_03306</name>
</gene>
<dbReference type="Proteomes" id="UP000004846">
    <property type="component" value="Unassembled WGS sequence"/>
</dbReference>
<dbReference type="PROSITE" id="PS50931">
    <property type="entry name" value="HTH_LYSR"/>
    <property type="match status" value="1"/>
</dbReference>